<evidence type="ECO:0000313" key="2">
    <source>
        <dbReference type="EMBL" id="MDR6270730.1"/>
    </source>
</evidence>
<dbReference type="EMBL" id="JAVDQF010000001">
    <property type="protein sequence ID" value="MDR6270730.1"/>
    <property type="molecule type" value="Genomic_DNA"/>
</dbReference>
<protein>
    <submittedName>
        <fullName evidence="2">RimJ/RimL family protein N-acetyltransferase</fullName>
    </submittedName>
</protein>
<dbReference type="RefSeq" id="WP_309799989.1">
    <property type="nucleotide sequence ID" value="NZ_BAAAHY010000004.1"/>
</dbReference>
<dbReference type="PROSITE" id="PS51186">
    <property type="entry name" value="GNAT"/>
    <property type="match status" value="1"/>
</dbReference>
<evidence type="ECO:0000259" key="1">
    <source>
        <dbReference type="PROSITE" id="PS51186"/>
    </source>
</evidence>
<dbReference type="Proteomes" id="UP001185069">
    <property type="component" value="Unassembled WGS sequence"/>
</dbReference>
<dbReference type="InterPro" id="IPR051908">
    <property type="entry name" value="Ribosomal_N-acetyltransferase"/>
</dbReference>
<evidence type="ECO:0000313" key="3">
    <source>
        <dbReference type="Proteomes" id="UP001185069"/>
    </source>
</evidence>
<sequence length="199" mass="21662">MSQQPAVPLPEVPVLSDQTVRLRGMELRDAPELIANCRDPEAVRWTTVPLDYSADDAQQFITEICPQGWRDGSTQTFAIADAGSDRLLGTIDLHQFRAATAELGINVGPAARGSGAALRAVRLIQDYACHGLSLEYLYWQAYVPNWPSRKLAWKAGFRFEAELPGFAAARGVSTDVWLLSWAAGAPGAEPEPWSGPVLT</sequence>
<dbReference type="PANTHER" id="PTHR43441:SF10">
    <property type="entry name" value="ACETYLTRANSFERASE"/>
    <property type="match status" value="1"/>
</dbReference>
<reference evidence="2 3" key="1">
    <citation type="submission" date="2023-07" db="EMBL/GenBank/DDBJ databases">
        <title>Sequencing the genomes of 1000 actinobacteria strains.</title>
        <authorList>
            <person name="Klenk H.-P."/>
        </authorList>
    </citation>
    <scope>NUCLEOTIDE SEQUENCE [LARGE SCALE GENOMIC DNA]</scope>
    <source>
        <strain evidence="2 3">DSM 14555</strain>
    </source>
</reference>
<keyword evidence="3" id="KW-1185">Reference proteome</keyword>
<proteinExistence type="predicted"/>
<gene>
    <name evidence="2" type="ORF">JOE69_002968</name>
</gene>
<dbReference type="SUPFAM" id="SSF55729">
    <property type="entry name" value="Acyl-CoA N-acyltransferases (Nat)"/>
    <property type="match status" value="1"/>
</dbReference>
<dbReference type="InterPro" id="IPR016181">
    <property type="entry name" value="Acyl_CoA_acyltransferase"/>
</dbReference>
<name>A0ABU1JF23_9MICC</name>
<feature type="domain" description="N-acetyltransferase" evidence="1">
    <location>
        <begin position="25"/>
        <end position="183"/>
    </location>
</feature>
<dbReference type="Gene3D" id="3.40.630.30">
    <property type="match status" value="1"/>
</dbReference>
<dbReference type="Pfam" id="PF13302">
    <property type="entry name" value="Acetyltransf_3"/>
    <property type="match status" value="1"/>
</dbReference>
<organism evidence="2 3">
    <name type="scientific">Arthrobacter russicus</name>
    <dbReference type="NCBI Taxonomy" id="172040"/>
    <lineage>
        <taxon>Bacteria</taxon>
        <taxon>Bacillati</taxon>
        <taxon>Actinomycetota</taxon>
        <taxon>Actinomycetes</taxon>
        <taxon>Micrococcales</taxon>
        <taxon>Micrococcaceae</taxon>
        <taxon>Arthrobacter</taxon>
    </lineage>
</organism>
<dbReference type="InterPro" id="IPR000182">
    <property type="entry name" value="GNAT_dom"/>
</dbReference>
<accession>A0ABU1JF23</accession>
<comment type="caution">
    <text evidence="2">The sequence shown here is derived from an EMBL/GenBank/DDBJ whole genome shotgun (WGS) entry which is preliminary data.</text>
</comment>
<dbReference type="PANTHER" id="PTHR43441">
    <property type="entry name" value="RIBOSOMAL-PROTEIN-SERINE ACETYLTRANSFERASE"/>
    <property type="match status" value="1"/>
</dbReference>